<reference evidence="2" key="2">
    <citation type="submission" date="2021-02" db="EMBL/GenBank/DDBJ databases">
        <authorList>
            <person name="Kimball J.A."/>
            <person name="Haas M.W."/>
            <person name="Macchietto M."/>
            <person name="Kono T."/>
            <person name="Duquette J."/>
            <person name="Shao M."/>
        </authorList>
    </citation>
    <scope>NUCLEOTIDE SEQUENCE</scope>
    <source>
        <tissue evidence="2">Fresh leaf tissue</tissue>
    </source>
</reference>
<comment type="caution">
    <text evidence="2">The sequence shown here is derived from an EMBL/GenBank/DDBJ whole genome shotgun (WGS) entry which is preliminary data.</text>
</comment>
<keyword evidence="3" id="KW-1185">Reference proteome</keyword>
<feature type="region of interest" description="Disordered" evidence="1">
    <location>
        <begin position="49"/>
        <end position="95"/>
    </location>
</feature>
<dbReference type="AlphaFoldDB" id="A0A8J5RMN8"/>
<gene>
    <name evidence="2" type="ORF">GUJ93_ZPchr0001g30464</name>
</gene>
<evidence type="ECO:0000256" key="1">
    <source>
        <dbReference type="SAM" id="MobiDB-lite"/>
    </source>
</evidence>
<feature type="compositionally biased region" description="Basic and acidic residues" evidence="1">
    <location>
        <begin position="56"/>
        <end position="79"/>
    </location>
</feature>
<accession>A0A8J5RMN8</accession>
<evidence type="ECO:0000313" key="3">
    <source>
        <dbReference type="Proteomes" id="UP000729402"/>
    </source>
</evidence>
<reference evidence="2" key="1">
    <citation type="journal article" date="2021" name="bioRxiv">
        <title>Whole Genome Assembly and Annotation of Northern Wild Rice, Zizania palustris L., Supports a Whole Genome Duplication in the Zizania Genus.</title>
        <authorList>
            <person name="Haas M."/>
            <person name="Kono T."/>
            <person name="Macchietto M."/>
            <person name="Millas R."/>
            <person name="McGilp L."/>
            <person name="Shao M."/>
            <person name="Duquette J."/>
            <person name="Hirsch C.N."/>
            <person name="Kimball J."/>
        </authorList>
    </citation>
    <scope>NUCLEOTIDE SEQUENCE</scope>
    <source>
        <tissue evidence="2">Fresh leaf tissue</tissue>
    </source>
</reference>
<proteinExistence type="predicted"/>
<protein>
    <submittedName>
        <fullName evidence="2">Uncharacterized protein</fullName>
    </submittedName>
</protein>
<dbReference type="EMBL" id="JAAALK010000288">
    <property type="protein sequence ID" value="KAG8052498.1"/>
    <property type="molecule type" value="Genomic_DNA"/>
</dbReference>
<sequence length="112" mass="12612">MCGRNVHAACASVLRQWLVVSCASSRAAQYALALYQMGDHVSCAWSAKKAQSTRSDAPRKSQRLERFHAKNRDDGDRSHANRPALVKRTKTSDGSLKCWSADDARMNREWNF</sequence>
<evidence type="ECO:0000313" key="2">
    <source>
        <dbReference type="EMBL" id="KAG8052498.1"/>
    </source>
</evidence>
<dbReference type="Proteomes" id="UP000729402">
    <property type="component" value="Unassembled WGS sequence"/>
</dbReference>
<name>A0A8J5RMN8_ZIZPA</name>
<organism evidence="2 3">
    <name type="scientific">Zizania palustris</name>
    <name type="common">Northern wild rice</name>
    <dbReference type="NCBI Taxonomy" id="103762"/>
    <lineage>
        <taxon>Eukaryota</taxon>
        <taxon>Viridiplantae</taxon>
        <taxon>Streptophyta</taxon>
        <taxon>Embryophyta</taxon>
        <taxon>Tracheophyta</taxon>
        <taxon>Spermatophyta</taxon>
        <taxon>Magnoliopsida</taxon>
        <taxon>Liliopsida</taxon>
        <taxon>Poales</taxon>
        <taxon>Poaceae</taxon>
        <taxon>BOP clade</taxon>
        <taxon>Oryzoideae</taxon>
        <taxon>Oryzeae</taxon>
        <taxon>Zizaniinae</taxon>
        <taxon>Zizania</taxon>
    </lineage>
</organism>